<protein>
    <submittedName>
        <fullName evidence="9">DEAD-box ATP-dependent RNA helicase DeaD (= CshA)</fullName>
        <ecNumber evidence="9">3.6.4.13</ecNumber>
    </submittedName>
</protein>
<dbReference type="GO" id="GO:0003724">
    <property type="term" value="F:RNA helicase activity"/>
    <property type="evidence" value="ECO:0007669"/>
    <property type="project" value="UniProtKB-EC"/>
</dbReference>
<feature type="region of interest" description="Disordered" evidence="5">
    <location>
        <begin position="444"/>
        <end position="483"/>
    </location>
</feature>
<dbReference type="InterPro" id="IPR027417">
    <property type="entry name" value="P-loop_NTPase"/>
</dbReference>
<dbReference type="InterPro" id="IPR012677">
    <property type="entry name" value="Nucleotide-bd_a/b_plait_sf"/>
</dbReference>
<dbReference type="AlphaFoldDB" id="A0A3B0T3U5"/>
<feature type="compositionally biased region" description="Basic and acidic residues" evidence="5">
    <location>
        <begin position="447"/>
        <end position="471"/>
    </location>
</feature>
<keyword evidence="1" id="KW-0547">Nucleotide-binding</keyword>
<feature type="compositionally biased region" description="Basic residues" evidence="5">
    <location>
        <begin position="573"/>
        <end position="582"/>
    </location>
</feature>
<dbReference type="PROSITE" id="PS51194">
    <property type="entry name" value="HELICASE_CTER"/>
    <property type="match status" value="1"/>
</dbReference>
<dbReference type="PANTHER" id="PTHR47959:SF13">
    <property type="entry name" value="ATP-DEPENDENT RNA HELICASE RHLE"/>
    <property type="match status" value="1"/>
</dbReference>
<dbReference type="EC" id="3.6.4.13" evidence="9"/>
<dbReference type="InterPro" id="IPR011545">
    <property type="entry name" value="DEAD/DEAH_box_helicase_dom"/>
</dbReference>
<dbReference type="GO" id="GO:0003676">
    <property type="term" value="F:nucleic acid binding"/>
    <property type="evidence" value="ECO:0007669"/>
    <property type="project" value="InterPro"/>
</dbReference>
<keyword evidence="2 9" id="KW-0378">Hydrolase</keyword>
<feature type="compositionally biased region" description="Basic and acidic residues" evidence="5">
    <location>
        <begin position="560"/>
        <end position="572"/>
    </location>
</feature>
<evidence type="ECO:0000259" key="6">
    <source>
        <dbReference type="PROSITE" id="PS51192"/>
    </source>
</evidence>
<dbReference type="Gene3D" id="3.30.70.330">
    <property type="match status" value="1"/>
</dbReference>
<keyword evidence="3 9" id="KW-0347">Helicase</keyword>
<dbReference type="PROSITE" id="PS51195">
    <property type="entry name" value="Q_MOTIF"/>
    <property type="match status" value="1"/>
</dbReference>
<evidence type="ECO:0000256" key="1">
    <source>
        <dbReference type="ARBA" id="ARBA00022741"/>
    </source>
</evidence>
<dbReference type="CDD" id="cd00268">
    <property type="entry name" value="DEADc"/>
    <property type="match status" value="1"/>
</dbReference>
<evidence type="ECO:0000259" key="7">
    <source>
        <dbReference type="PROSITE" id="PS51194"/>
    </source>
</evidence>
<dbReference type="InterPro" id="IPR005580">
    <property type="entry name" value="DbpA/CsdA_RNA-bd_dom"/>
</dbReference>
<reference evidence="9" key="1">
    <citation type="submission" date="2018-06" db="EMBL/GenBank/DDBJ databases">
        <authorList>
            <person name="Zhirakovskaya E."/>
        </authorList>
    </citation>
    <scope>NUCLEOTIDE SEQUENCE</scope>
</reference>
<dbReference type="PROSITE" id="PS51192">
    <property type="entry name" value="HELICASE_ATP_BIND_1"/>
    <property type="match status" value="1"/>
</dbReference>
<evidence type="ECO:0000256" key="4">
    <source>
        <dbReference type="ARBA" id="ARBA00022840"/>
    </source>
</evidence>
<dbReference type="CDD" id="cd12252">
    <property type="entry name" value="RRM_DbpA"/>
    <property type="match status" value="1"/>
</dbReference>
<feature type="domain" description="Helicase C-terminal" evidence="7">
    <location>
        <begin position="236"/>
        <end position="378"/>
    </location>
</feature>
<dbReference type="SMART" id="SM00490">
    <property type="entry name" value="HELICc"/>
    <property type="match status" value="1"/>
</dbReference>
<feature type="domain" description="Helicase ATP-binding" evidence="6">
    <location>
        <begin position="35"/>
        <end position="206"/>
    </location>
</feature>
<gene>
    <name evidence="9" type="ORF">MNBD_BACTEROID01-366</name>
</gene>
<keyword evidence="4" id="KW-0067">ATP-binding</keyword>
<dbReference type="InterPro" id="IPR014014">
    <property type="entry name" value="RNA_helicase_DEAD_Q_motif"/>
</dbReference>
<dbReference type="Gene3D" id="3.40.50.300">
    <property type="entry name" value="P-loop containing nucleotide triphosphate hydrolases"/>
    <property type="match status" value="2"/>
</dbReference>
<name>A0A3B0T3U5_9ZZZZ</name>
<accession>A0A3B0T3U5</accession>
<evidence type="ECO:0000313" key="9">
    <source>
        <dbReference type="EMBL" id="VAW13015.1"/>
    </source>
</evidence>
<dbReference type="Pfam" id="PF00271">
    <property type="entry name" value="Helicase_C"/>
    <property type="match status" value="1"/>
</dbReference>
<dbReference type="InterPro" id="IPR050079">
    <property type="entry name" value="DEAD_box_RNA_helicase"/>
</dbReference>
<evidence type="ECO:0000256" key="3">
    <source>
        <dbReference type="ARBA" id="ARBA00022806"/>
    </source>
</evidence>
<dbReference type="GO" id="GO:0005829">
    <property type="term" value="C:cytosol"/>
    <property type="evidence" value="ECO:0007669"/>
    <property type="project" value="TreeGrafter"/>
</dbReference>
<dbReference type="PANTHER" id="PTHR47959">
    <property type="entry name" value="ATP-DEPENDENT RNA HELICASE RHLE-RELATED"/>
    <property type="match status" value="1"/>
</dbReference>
<feature type="region of interest" description="Disordered" evidence="5">
    <location>
        <begin position="560"/>
        <end position="591"/>
    </location>
</feature>
<evidence type="ECO:0000259" key="8">
    <source>
        <dbReference type="PROSITE" id="PS51195"/>
    </source>
</evidence>
<dbReference type="Pfam" id="PF03880">
    <property type="entry name" value="DbpA"/>
    <property type="match status" value="1"/>
</dbReference>
<proteinExistence type="predicted"/>
<dbReference type="InterPro" id="IPR001650">
    <property type="entry name" value="Helicase_C-like"/>
</dbReference>
<sequence length="591" mass="67123">MIENFSESGLDPQILKAIEDLGFVEPTPIQIQTLPYILNEEKDLIAMAQTGTGKTAAFGLPLIQLTNKESKSVQSLILCPTRELCIQITTDLGKFIKYTPQVKVIAVYGGASIETQIKALKKGAHFVVGTPGRTLDLIKRKVLKVTNIKWLVLDEADEMLNMGFKEDLDAILEGTPKDKRTFLFSATMPKEIAQMAKNYMSSSERISVGKQNAGAENVKHEYFMVHARDRFEALKRITDVHPKIYGIIFCRTRQETKEVAAKLMNGGYNADALHGDLSQSQRSYVMSRFRSKQLQLLVATDVAARGLDVENLSHVVNYNLPDDLEVYIHRSGRTGRAGNKGVSIAIVHTRENSKIRQLEKMANIKFERKMVPTGKEICEKQLYTLIDKIERVDTDNSQIEQFLPAIYNKLEWLSREELIKHIVSVEFNQFLKYYKNAPDLNVSESRSPIERTGKKGVRGERSIKNERPGRGDKRRHNRGESGESGYTRFYINLGAKKGVDVQRLIGLVNESTKNRNIPIGKIDIMKKFSFFEVESRYAGEVKAGFSKFKFEGSGVLVEESKPDVNSYREKPQDKKRKTRKKGNRQDFHYNN</sequence>
<feature type="domain" description="DEAD-box RNA helicase Q" evidence="8">
    <location>
        <begin position="3"/>
        <end position="31"/>
    </location>
</feature>
<dbReference type="PROSITE" id="PS00039">
    <property type="entry name" value="DEAD_ATP_HELICASE"/>
    <property type="match status" value="1"/>
</dbReference>
<evidence type="ECO:0000256" key="2">
    <source>
        <dbReference type="ARBA" id="ARBA00022801"/>
    </source>
</evidence>
<dbReference type="CDD" id="cd18787">
    <property type="entry name" value="SF2_C_DEAD"/>
    <property type="match status" value="1"/>
</dbReference>
<organism evidence="9">
    <name type="scientific">hydrothermal vent metagenome</name>
    <dbReference type="NCBI Taxonomy" id="652676"/>
    <lineage>
        <taxon>unclassified sequences</taxon>
        <taxon>metagenomes</taxon>
        <taxon>ecological metagenomes</taxon>
    </lineage>
</organism>
<dbReference type="Pfam" id="PF00270">
    <property type="entry name" value="DEAD"/>
    <property type="match status" value="1"/>
</dbReference>
<dbReference type="InterPro" id="IPR044742">
    <property type="entry name" value="DEAD/DEAH_RhlB"/>
</dbReference>
<dbReference type="EMBL" id="UOEP01000016">
    <property type="protein sequence ID" value="VAW13015.1"/>
    <property type="molecule type" value="Genomic_DNA"/>
</dbReference>
<dbReference type="InterPro" id="IPR000629">
    <property type="entry name" value="RNA-helicase_DEAD-box_CS"/>
</dbReference>
<dbReference type="InterPro" id="IPR014001">
    <property type="entry name" value="Helicase_ATP-bd"/>
</dbReference>
<dbReference type="SUPFAM" id="SSF52540">
    <property type="entry name" value="P-loop containing nucleoside triphosphate hydrolases"/>
    <property type="match status" value="1"/>
</dbReference>
<dbReference type="GO" id="GO:0016787">
    <property type="term" value="F:hydrolase activity"/>
    <property type="evidence" value="ECO:0007669"/>
    <property type="project" value="UniProtKB-KW"/>
</dbReference>
<evidence type="ECO:0000256" key="5">
    <source>
        <dbReference type="SAM" id="MobiDB-lite"/>
    </source>
</evidence>
<dbReference type="SMART" id="SM00487">
    <property type="entry name" value="DEXDc"/>
    <property type="match status" value="1"/>
</dbReference>
<dbReference type="GO" id="GO:0005524">
    <property type="term" value="F:ATP binding"/>
    <property type="evidence" value="ECO:0007669"/>
    <property type="project" value="UniProtKB-KW"/>
</dbReference>